<proteinExistence type="predicted"/>
<gene>
    <name evidence="3" type="ORF">PgNI_08534</name>
</gene>
<evidence type="ECO:0000313" key="3">
    <source>
        <dbReference type="RefSeq" id="XP_030978525.1"/>
    </source>
</evidence>
<accession>A0A6P8AUF5</accession>
<organism evidence="2 3">
    <name type="scientific">Pyricularia grisea</name>
    <name type="common">Crabgrass-specific blast fungus</name>
    <name type="synonym">Magnaporthe grisea</name>
    <dbReference type="NCBI Taxonomy" id="148305"/>
    <lineage>
        <taxon>Eukaryota</taxon>
        <taxon>Fungi</taxon>
        <taxon>Dikarya</taxon>
        <taxon>Ascomycota</taxon>
        <taxon>Pezizomycotina</taxon>
        <taxon>Sordariomycetes</taxon>
        <taxon>Sordariomycetidae</taxon>
        <taxon>Magnaporthales</taxon>
        <taxon>Pyriculariaceae</taxon>
        <taxon>Pyricularia</taxon>
    </lineage>
</organism>
<evidence type="ECO:0000313" key="2">
    <source>
        <dbReference type="Proteomes" id="UP000515153"/>
    </source>
</evidence>
<reference evidence="2 3" key="1">
    <citation type="journal article" date="2019" name="Mol. Biol. Evol.">
        <title>Blast fungal genomes show frequent chromosomal changes, gene gains and losses, and effector gene turnover.</title>
        <authorList>
            <person name="Gomez Luciano L.B."/>
            <person name="Jason Tsai I."/>
            <person name="Chuma I."/>
            <person name="Tosa Y."/>
            <person name="Chen Y.H."/>
            <person name="Li J.Y."/>
            <person name="Li M.Y."/>
            <person name="Jade Lu M.Y."/>
            <person name="Nakayashiki H."/>
            <person name="Li W.H."/>
        </authorList>
    </citation>
    <scope>NUCLEOTIDE SEQUENCE [LARGE SCALE GENOMIC DNA]</scope>
    <source>
        <strain evidence="2 3">NI907</strain>
    </source>
</reference>
<dbReference type="Proteomes" id="UP000515153">
    <property type="component" value="Chromosome V"/>
</dbReference>
<evidence type="ECO:0000256" key="1">
    <source>
        <dbReference type="SAM" id="MobiDB-lite"/>
    </source>
</evidence>
<dbReference type="KEGG" id="pgri:PgNI_08534"/>
<keyword evidence="2" id="KW-1185">Reference proteome</keyword>
<dbReference type="RefSeq" id="XP_030978525.1">
    <property type="nucleotide sequence ID" value="XM_031128530.1"/>
</dbReference>
<reference evidence="3" key="3">
    <citation type="submission" date="2025-08" db="UniProtKB">
        <authorList>
            <consortium name="RefSeq"/>
        </authorList>
    </citation>
    <scope>IDENTIFICATION</scope>
    <source>
        <strain evidence="3">NI907</strain>
    </source>
</reference>
<protein>
    <submittedName>
        <fullName evidence="3">Uncharacterized protein</fullName>
    </submittedName>
</protein>
<reference evidence="3" key="2">
    <citation type="submission" date="2019-10" db="EMBL/GenBank/DDBJ databases">
        <authorList>
            <consortium name="NCBI Genome Project"/>
        </authorList>
    </citation>
    <scope>NUCLEOTIDE SEQUENCE</scope>
    <source>
        <strain evidence="3">NI907</strain>
    </source>
</reference>
<name>A0A6P8AUF5_PYRGI</name>
<dbReference type="GeneID" id="41963438"/>
<feature type="region of interest" description="Disordered" evidence="1">
    <location>
        <begin position="1"/>
        <end position="24"/>
    </location>
</feature>
<feature type="compositionally biased region" description="Polar residues" evidence="1">
    <location>
        <begin position="1"/>
        <end position="12"/>
    </location>
</feature>
<dbReference type="AlphaFoldDB" id="A0A6P8AUF5"/>
<sequence length="102" mass="11004">MSLMHPSSTSPANRHFTSKPDPENQARAVSYCSSRVWNILTRNQLYLDHILASTSRPQIILQGSGRVQTGGMAGLAVDAAAGLVYIVDDDLAVETNVYTGID</sequence>